<proteinExistence type="predicted"/>
<dbReference type="AlphaFoldDB" id="A0A974HMJ3"/>
<dbReference type="EMBL" id="CM004472">
    <property type="protein sequence ID" value="OCT83569.1"/>
    <property type="molecule type" value="Genomic_DNA"/>
</dbReference>
<dbReference type="Proteomes" id="UP000694892">
    <property type="component" value="Chromosome 4L"/>
</dbReference>
<name>A0A974HMJ3_XENLA</name>
<accession>A0A974HMJ3</accession>
<gene>
    <name evidence="1" type="ORF">XELAEV_18021712mg</name>
</gene>
<evidence type="ECO:0000313" key="1">
    <source>
        <dbReference type="EMBL" id="OCT83569.1"/>
    </source>
</evidence>
<reference evidence="2" key="1">
    <citation type="journal article" date="2016" name="Nature">
        <title>Genome evolution in the allotetraploid frog Xenopus laevis.</title>
        <authorList>
            <person name="Session A.M."/>
            <person name="Uno Y."/>
            <person name="Kwon T."/>
            <person name="Chapman J.A."/>
            <person name="Toyoda A."/>
            <person name="Takahashi S."/>
            <person name="Fukui A."/>
            <person name="Hikosaka A."/>
            <person name="Suzuki A."/>
            <person name="Kondo M."/>
            <person name="van Heeringen S.J."/>
            <person name="Quigley I."/>
            <person name="Heinz S."/>
            <person name="Ogino H."/>
            <person name="Ochi H."/>
            <person name="Hellsten U."/>
            <person name="Lyons J.B."/>
            <person name="Simakov O."/>
            <person name="Putnam N."/>
            <person name="Stites J."/>
            <person name="Kuroki Y."/>
            <person name="Tanaka T."/>
            <person name="Michiue T."/>
            <person name="Watanabe M."/>
            <person name="Bogdanovic O."/>
            <person name="Lister R."/>
            <person name="Georgiou G."/>
            <person name="Paranjpe S.S."/>
            <person name="van Kruijsbergen I."/>
            <person name="Shu S."/>
            <person name="Carlson J."/>
            <person name="Kinoshita T."/>
            <person name="Ohta Y."/>
            <person name="Mawaribuchi S."/>
            <person name="Jenkins J."/>
            <person name="Grimwood J."/>
            <person name="Schmutz J."/>
            <person name="Mitros T."/>
            <person name="Mozaffari S.V."/>
            <person name="Suzuki Y."/>
            <person name="Haramoto Y."/>
            <person name="Yamamoto T.S."/>
            <person name="Takagi C."/>
            <person name="Heald R."/>
            <person name="Miller K."/>
            <person name="Haudenschild C."/>
            <person name="Kitzman J."/>
            <person name="Nakayama T."/>
            <person name="Izutsu Y."/>
            <person name="Robert J."/>
            <person name="Fortriede J."/>
            <person name="Burns K."/>
            <person name="Lotay V."/>
            <person name="Karimi K."/>
            <person name="Yasuoka Y."/>
            <person name="Dichmann D.S."/>
            <person name="Flajnik M.F."/>
            <person name="Houston D.W."/>
            <person name="Shendure J."/>
            <person name="DuPasquier L."/>
            <person name="Vize P.D."/>
            <person name="Zorn A.M."/>
            <person name="Ito M."/>
            <person name="Marcotte E.M."/>
            <person name="Wallingford J.B."/>
            <person name="Ito Y."/>
            <person name="Asashima M."/>
            <person name="Ueno N."/>
            <person name="Matsuda Y."/>
            <person name="Veenstra G.J."/>
            <person name="Fujiyama A."/>
            <person name="Harland R.M."/>
            <person name="Taira M."/>
            <person name="Rokhsar D.S."/>
        </authorList>
    </citation>
    <scope>NUCLEOTIDE SEQUENCE [LARGE SCALE GENOMIC DNA]</scope>
    <source>
        <strain evidence="2">J</strain>
    </source>
</reference>
<protein>
    <submittedName>
        <fullName evidence="1">Uncharacterized protein</fullName>
    </submittedName>
</protein>
<sequence length="95" mass="11118">MDYSLLIMVSIVRRALREAFIPTHNIELKRFCKLNKNSYTNASSSSLDLQRKGPWLTREVYLWTHLIGERKPNFGRQITSGGTGKKRFKDFKGLW</sequence>
<evidence type="ECO:0000313" key="2">
    <source>
        <dbReference type="Proteomes" id="UP000694892"/>
    </source>
</evidence>
<organism evidence="1 2">
    <name type="scientific">Xenopus laevis</name>
    <name type="common">African clawed frog</name>
    <dbReference type="NCBI Taxonomy" id="8355"/>
    <lineage>
        <taxon>Eukaryota</taxon>
        <taxon>Metazoa</taxon>
        <taxon>Chordata</taxon>
        <taxon>Craniata</taxon>
        <taxon>Vertebrata</taxon>
        <taxon>Euteleostomi</taxon>
        <taxon>Amphibia</taxon>
        <taxon>Batrachia</taxon>
        <taxon>Anura</taxon>
        <taxon>Pipoidea</taxon>
        <taxon>Pipidae</taxon>
        <taxon>Xenopodinae</taxon>
        <taxon>Xenopus</taxon>
        <taxon>Xenopus</taxon>
    </lineage>
</organism>